<organism evidence="6">
    <name type="scientific">uncultured Solirubrobacterales bacterium</name>
    <dbReference type="NCBI Taxonomy" id="768556"/>
    <lineage>
        <taxon>Bacteria</taxon>
        <taxon>Bacillati</taxon>
        <taxon>Actinomycetota</taxon>
        <taxon>Thermoleophilia</taxon>
        <taxon>Solirubrobacterales</taxon>
        <taxon>environmental samples</taxon>
    </lineage>
</organism>
<dbReference type="Pfam" id="PF09360">
    <property type="entry name" value="zf-CDGSH"/>
    <property type="match status" value="1"/>
</dbReference>
<dbReference type="InterPro" id="IPR018967">
    <property type="entry name" value="FeS-contain_CDGSH-typ"/>
</dbReference>
<reference evidence="6" key="1">
    <citation type="submission" date="2020-02" db="EMBL/GenBank/DDBJ databases">
        <authorList>
            <person name="Meier V. D."/>
        </authorList>
    </citation>
    <scope>NUCLEOTIDE SEQUENCE</scope>
    <source>
        <strain evidence="6">AVDCRST_MAG17</strain>
    </source>
</reference>
<accession>A0A6J4SQI4</accession>
<keyword evidence="3" id="KW-0408">Iron</keyword>
<evidence type="ECO:0000259" key="5">
    <source>
        <dbReference type="SMART" id="SM00704"/>
    </source>
</evidence>
<name>A0A6J4SQI4_9ACTN</name>
<keyword evidence="2" id="KW-0479">Metal-binding</keyword>
<sequence length="69" mass="7682">MTPVVEIKVRDHGPYKVTGPVRLIDAEGNTFDVGDGPIALCRCGWSKTKPFCDRTHREEGFESCERASD</sequence>
<dbReference type="AlphaFoldDB" id="A0A6J4SQI4"/>
<evidence type="ECO:0000313" key="6">
    <source>
        <dbReference type="EMBL" id="CAA9502452.1"/>
    </source>
</evidence>
<dbReference type="InterPro" id="IPR042216">
    <property type="entry name" value="MitoNEET_CISD"/>
</dbReference>
<evidence type="ECO:0000256" key="1">
    <source>
        <dbReference type="ARBA" id="ARBA00022714"/>
    </source>
</evidence>
<evidence type="ECO:0000256" key="2">
    <source>
        <dbReference type="ARBA" id="ARBA00022723"/>
    </source>
</evidence>
<keyword evidence="1" id="KW-0001">2Fe-2S</keyword>
<evidence type="ECO:0000256" key="3">
    <source>
        <dbReference type="ARBA" id="ARBA00023004"/>
    </source>
</evidence>
<gene>
    <name evidence="6" type="ORF">AVDCRST_MAG17-1461</name>
</gene>
<dbReference type="GO" id="GO:0046872">
    <property type="term" value="F:metal ion binding"/>
    <property type="evidence" value="ECO:0007669"/>
    <property type="project" value="UniProtKB-KW"/>
</dbReference>
<feature type="domain" description="Iron-binding zinc finger CDGSH type" evidence="5">
    <location>
        <begin position="29"/>
        <end position="62"/>
    </location>
</feature>
<dbReference type="Gene3D" id="3.40.5.90">
    <property type="entry name" value="CDGSH iron-sulfur domain, mitoNEET-type"/>
    <property type="match status" value="1"/>
</dbReference>
<keyword evidence="4" id="KW-0411">Iron-sulfur</keyword>
<protein>
    <recommendedName>
        <fullName evidence="5">Iron-binding zinc finger CDGSH type domain-containing protein</fullName>
    </recommendedName>
</protein>
<dbReference type="GO" id="GO:0005737">
    <property type="term" value="C:cytoplasm"/>
    <property type="evidence" value="ECO:0007669"/>
    <property type="project" value="UniProtKB-ARBA"/>
</dbReference>
<dbReference type="EMBL" id="CADCVV010000106">
    <property type="protein sequence ID" value="CAA9502452.1"/>
    <property type="molecule type" value="Genomic_DNA"/>
</dbReference>
<dbReference type="SMART" id="SM00704">
    <property type="entry name" value="ZnF_CDGSH"/>
    <property type="match status" value="1"/>
</dbReference>
<evidence type="ECO:0000256" key="4">
    <source>
        <dbReference type="ARBA" id="ARBA00023014"/>
    </source>
</evidence>
<dbReference type="GO" id="GO:0051537">
    <property type="term" value="F:2 iron, 2 sulfur cluster binding"/>
    <property type="evidence" value="ECO:0007669"/>
    <property type="project" value="UniProtKB-KW"/>
</dbReference>
<proteinExistence type="predicted"/>